<dbReference type="Proteomes" id="UP000011115">
    <property type="component" value="Unassembled WGS sequence"/>
</dbReference>
<organism evidence="1 2">
    <name type="scientific">Solanum tuberosum</name>
    <name type="common">Potato</name>
    <dbReference type="NCBI Taxonomy" id="4113"/>
    <lineage>
        <taxon>Eukaryota</taxon>
        <taxon>Viridiplantae</taxon>
        <taxon>Streptophyta</taxon>
        <taxon>Embryophyta</taxon>
        <taxon>Tracheophyta</taxon>
        <taxon>Spermatophyta</taxon>
        <taxon>Magnoliopsida</taxon>
        <taxon>eudicotyledons</taxon>
        <taxon>Gunneridae</taxon>
        <taxon>Pentapetalae</taxon>
        <taxon>asterids</taxon>
        <taxon>lamiids</taxon>
        <taxon>Solanales</taxon>
        <taxon>Solanaceae</taxon>
        <taxon>Solanoideae</taxon>
        <taxon>Solaneae</taxon>
        <taxon>Solanum</taxon>
    </lineage>
</organism>
<keyword evidence="2" id="KW-1185">Reference proteome</keyword>
<dbReference type="Gramene" id="PGSC0003DMT400096809">
    <property type="protein sequence ID" value="PGSC0003DMT400096809"/>
    <property type="gene ID" value="PGSC0003DMG400046380"/>
</dbReference>
<dbReference type="HOGENOM" id="CLU_1734710_0_0_1"/>
<reference evidence="2" key="1">
    <citation type="journal article" date="2011" name="Nature">
        <title>Genome sequence and analysis of the tuber crop potato.</title>
        <authorList>
            <consortium name="The Potato Genome Sequencing Consortium"/>
        </authorList>
    </citation>
    <scope>NUCLEOTIDE SEQUENCE [LARGE SCALE GENOMIC DNA]</scope>
    <source>
        <strain evidence="2">cv. DM1-3 516 R44</strain>
    </source>
</reference>
<dbReference type="PaxDb" id="4113-PGSC0003DMT400096809"/>
<dbReference type="InParanoid" id="M1DZA3"/>
<protein>
    <submittedName>
        <fullName evidence="1">Uncharacterized protein</fullName>
    </submittedName>
</protein>
<sequence>MTKINWAWYTGEDQVSPLTYKLTKEQIERDQERDQNMAKMMTQQNILTKNVIGAGTRSVDVVIVGSLESVPFGGKPEFTRRLAERKSLNFSMIVGQEMAMRAKQRQTSLPFPLLITQLCRRARVPRDEKKDVKVIPTSSTDIWLRRRGQPQ</sequence>
<evidence type="ECO:0000313" key="1">
    <source>
        <dbReference type="EnsemblPlants" id="PGSC0003DMT400096809"/>
    </source>
</evidence>
<proteinExistence type="predicted"/>
<reference evidence="1" key="2">
    <citation type="submission" date="2015-06" db="UniProtKB">
        <authorList>
            <consortium name="EnsemblPlants"/>
        </authorList>
    </citation>
    <scope>IDENTIFICATION</scope>
    <source>
        <strain evidence="1">DM1-3 516 R44</strain>
    </source>
</reference>
<name>M1DZA3_SOLTU</name>
<evidence type="ECO:0000313" key="2">
    <source>
        <dbReference type="Proteomes" id="UP000011115"/>
    </source>
</evidence>
<dbReference type="EnsemblPlants" id="PGSC0003DMT400096809">
    <property type="protein sequence ID" value="PGSC0003DMT400096809"/>
    <property type="gene ID" value="PGSC0003DMG400046380"/>
</dbReference>
<dbReference type="AlphaFoldDB" id="M1DZA3"/>
<accession>M1DZA3</accession>